<reference evidence="2 3" key="1">
    <citation type="submission" date="2016-06" db="EMBL/GenBank/DDBJ databases">
        <authorList>
            <person name="Kjaerup R.B."/>
            <person name="Dalgaard T.S."/>
            <person name="Juul-Madsen H.R."/>
        </authorList>
    </citation>
    <scope>NUCLEOTIDE SEQUENCE [LARGE SCALE GENOMIC DNA]</scope>
    <source>
        <strain evidence="2 3">DSM 45577</strain>
    </source>
</reference>
<accession>A0A1C6U5L6</accession>
<feature type="region of interest" description="Disordered" evidence="1">
    <location>
        <begin position="224"/>
        <end position="244"/>
    </location>
</feature>
<proteinExistence type="predicted"/>
<name>A0A1C6U5L6_9ACTN</name>
<evidence type="ECO:0000313" key="2">
    <source>
        <dbReference type="EMBL" id="SCL49233.1"/>
    </source>
</evidence>
<dbReference type="RefSeq" id="WP_091434551.1">
    <property type="nucleotide sequence ID" value="NZ_BMMJ01000001.1"/>
</dbReference>
<keyword evidence="3" id="KW-1185">Reference proteome</keyword>
<evidence type="ECO:0000256" key="1">
    <source>
        <dbReference type="SAM" id="MobiDB-lite"/>
    </source>
</evidence>
<feature type="region of interest" description="Disordered" evidence="1">
    <location>
        <begin position="275"/>
        <end position="359"/>
    </location>
</feature>
<protein>
    <submittedName>
        <fullName evidence="2">Uncharacterized protein</fullName>
    </submittedName>
</protein>
<evidence type="ECO:0000313" key="3">
    <source>
        <dbReference type="Proteomes" id="UP000198937"/>
    </source>
</evidence>
<dbReference type="STRING" id="683228.GA0070617_1118"/>
<dbReference type="AlphaFoldDB" id="A0A1C6U5L6"/>
<dbReference type="EMBL" id="FMIA01000002">
    <property type="protein sequence ID" value="SCL49233.1"/>
    <property type="molecule type" value="Genomic_DNA"/>
</dbReference>
<gene>
    <name evidence="2" type="ORF">GA0070617_1118</name>
</gene>
<sequence>MNTWNDADWIAFTGHYLTARRSGLTVDNVRDWRTTTADNWALRALGDWTNQESAQWLGPTTMPVRVRRLLESDGLLPEGSARFVRVGTRRLEYSSDVYALAARAYLDRCRSQGRQPQKNDRIRVPAMIIHPRTFSRLWARNPRNYRIERGGHVSVAVGRRMTEPHRFAIDDHELNAWHRAGWAPRNLHTDQRLAELNARYAWLSSVEIRPADRSDPATFVPGPSRPSTFHVASTPPYLAHPSPGERRITEAEYDRINLPEYRPRQAAVPDVAQLAEAPRRNQVRPDAPLGTRASGAPIQRRPVPGQSNPTTATPDVARMAEARLRNQVRPDAPLGTNTSGTPIQRRPVPNQPNPGRGPR</sequence>
<dbReference type="Proteomes" id="UP000198937">
    <property type="component" value="Unassembled WGS sequence"/>
</dbReference>
<organism evidence="2 3">
    <name type="scientific">Micromonospora yangpuensis</name>
    <dbReference type="NCBI Taxonomy" id="683228"/>
    <lineage>
        <taxon>Bacteria</taxon>
        <taxon>Bacillati</taxon>
        <taxon>Actinomycetota</taxon>
        <taxon>Actinomycetes</taxon>
        <taxon>Micromonosporales</taxon>
        <taxon>Micromonosporaceae</taxon>
        <taxon>Micromonospora</taxon>
    </lineage>
</organism>
<feature type="compositionally biased region" description="Pro residues" evidence="1">
    <location>
        <begin position="349"/>
        <end position="359"/>
    </location>
</feature>